<evidence type="ECO:0000256" key="5">
    <source>
        <dbReference type="SAM" id="Coils"/>
    </source>
</evidence>
<sequence length="2437" mass="271808">MNAVKVSKLGIVIVTLYMLFSSISSSAEDIIGNISGDVSVSNGSLSYSLALPTPSSIHNLNPNLTLNYHQQSGPGTLGMGFSLSSSSSISRCTPNEQKDSFSAGIERNANSRFCHDGKKLVAISGGNGAAGTEYRKYQDDNTKYISGGGSNNTPIYWEQYSPDGYILRYERVGLATDLFANWLLVKKEDQFGNAITYQYSETSVPLLMRIIYPGYSVEFVYEDRLNALSQYQQGVQATLDKRLQKIQVIAGSQDSFEYRFNYESTNVGIAAERLQSLTRCYGNAGSDGCLKPVLFDYLPQPTSGQALDATADKTIVIPKSYYKAQGDLPEVGFAYRPSFAAADLNRDGYTDFCYYKPEKGLMCTLHNGTGYGSLIPWSEDLGFAASADDYSYYANLYMVDLNSDGYSDYCIANKGGMRCGLNSGGNHFNPASYWSTKSSGGIGSEEFPSFQYVDGDNNIDICGVIGESYRCFKNTGSSFSGQLVGLDGPLNIRHALTTDEGINFPKPDWKDIDGDLDLDICWLTLLGDFKCAYRSVNPSTHAVQYSTPQVVANLNVPQAPLGDWADSQFREAMHQFSLTLRYGDLNGDGLVDICYGNGQFYQCQINTGAGLTQARQWLDISHLFTFEDREDATLASITLSDMNLDGLADFCVIYGGYQYCAYNEVNQFSVLTPRQIINADIDVDTSVVKAYANFVRRWFGSTTEYRSSAVRAAFGKFLPVTDVNNDGYTDTCYRSIDGVVCVTNDNFAPHALLTGVTDSFGRRTDIEYKNLLGTGLYKPAASIPDGFYENPQNRKVVSMITTDSGAYDRNSNTAIRNAINYQYEGFLVNRTEDIRGFAAVEWHDSERNSTTRSQFYLQRHLEGREQVIEETVNNVLLKRKTNHYGILTQSNGTVRVVLDSSSEEQNDLSGDIVSITEATNSDFDTYGFPQTITLTKQQDYETLTTVTSTSYVNNTSLWLLGRPDMQTVTHSDSSGNRIVREVDYQYNHNGLLSKQINEASSALSLTIEYEYDSSGNAEKVTSSGSGESRSLTKTFDALGRVKTQTNSANQTELFSYHDRCGGVETHTDIAGRLIRTHYDDMCRSIKEESYDSNEITREFFWADSADNYWINEAPNYPLSYKNPIVYKVKESTAAGPWTISYYDAQGRAVKVERLGYSDTENQRVSMVFTAYDRYGRKTATTLPYFKTNGQAITPSWITIGYDAVGRVQQETKVGPYGTPVTSTYSYHRGTTTQRYVDYQKVTDMGIHGKAKRITENGLSIDYSYDPMGNLLTTTTGGLTTTLEYDDVGNKSKQIDPSMGTWEYRYNAFGELVWQRDAKAQVTTFEYNSLGQQVKRSDPDGITTWHYFSTGNGIGQLQREESPAATKEWQYNTMGLAVSETLTVEDQSFATLYAYDHFSRLITKTESNGLEVHYEYDQTGAVDSVSIPQEDFKDFNYSVLEREYEALLKLYVETESKIAQLERQAEYHHKRAIEFAAKVQYFAGLLKETNRQIQDLEKTATQHQEMAERYLEQARVEREKAAQLRAQFGDKTFEYTGESGNYYNFRYKRCTKKKRSWGGLGPKKCKRYETHNISVFAGERNPVDVNAGMTDRSVKYYEESRTIDYRAFWEKLGVDTTGMDTEFTYTYKPRHVKPYQIYENAAASWEALADVELKAAHATREQIDQVDTVKIMMPVEVTRETWVPISGEITFFLKMPVTFMENQLVDMTLQQAANYYQSKIDQYKALAKQELNAYQKIIDGEGSIEGLEALRNDLFEYRQSKNHFENSLLSMGIDVEDLALATGVQETLTAVNGRLNIWMATMRRPDGALERELFGNGLRTVRHFNDQNGLIERISTSSYSGTVLRDIEYTYNDRGLVTAKQDLLTDKHQTEENFIYDVQGRLTDWSYSQAVNVANTIQQQSLNRSYRYDERGNLTFKTGAGDMLFNASTNRLVSRTLDNQTFSYGYDSNGNMLTGDGRTYQWTAFNKVRQVTANGIRVNYGYDGSHKRVIKDSDAETIYYVSPSYEVVHQKAANGATQEIIHRHHVWNGNDVVATYEKRQKETTDVVEQALQTDQVAYYHRDIIGSGEVVTGSDMEVLERRFYTPYGELIQHLLPQEAPDTELVVDEREVEIADDVDYKQLINSIINKPSDFSLLSENMLSNVGFAGDLRGYTSHETVKEVDLVNMNARMYDPVIGRFISADSLVPDITRPLSYNRYSYVEGNPILGRDPSGHWVWLTAAFVAFVAAHDTDSEALQILSTIALAAAGGFALGAEGYGVFEAGFWGAAGTAATVSVSITYLKKGSLNSEDLRNAAWSALAAGAASFVGGQFENYTGDYEWAFKAAAHGAVQGGISLLRGDGFRQGAISGLASSLGGSAIKKLGLNETGIGNATMRTLVVSGFGFLASEATGGDGVRGAMTAAAVHLFNHEAHLEASANAQKAQGPSFAGFLREEGVNIL</sequence>
<accession>A0ABV4P5C1</accession>
<dbReference type="InterPro" id="IPR056823">
    <property type="entry name" value="TEN-like_YD-shell"/>
</dbReference>
<dbReference type="EMBL" id="JBGMEK010000096">
    <property type="protein sequence ID" value="MFA0813457.1"/>
    <property type="molecule type" value="Genomic_DNA"/>
</dbReference>
<dbReference type="InterPro" id="IPR022385">
    <property type="entry name" value="Rhs_assc_core"/>
</dbReference>
<evidence type="ECO:0000256" key="4">
    <source>
        <dbReference type="ARBA" id="ARBA00023026"/>
    </source>
</evidence>
<dbReference type="PANTHER" id="PTHR32305">
    <property type="match status" value="1"/>
</dbReference>
<evidence type="ECO:0000313" key="8">
    <source>
        <dbReference type="Proteomes" id="UP001569428"/>
    </source>
</evidence>
<dbReference type="InterPro" id="IPR028994">
    <property type="entry name" value="Integrin_alpha_N"/>
</dbReference>
<feature type="domain" description="Teneurin-like YD-shell" evidence="6">
    <location>
        <begin position="1838"/>
        <end position="2090"/>
    </location>
</feature>
<dbReference type="RefSeq" id="WP_371841267.1">
    <property type="nucleotide sequence ID" value="NZ_JBGMEK010000096.1"/>
</dbReference>
<dbReference type="NCBIfam" id="TIGR03696">
    <property type="entry name" value="Rhs_assc_core"/>
    <property type="match status" value="1"/>
</dbReference>
<dbReference type="NCBIfam" id="TIGR01643">
    <property type="entry name" value="YD_repeat_2x"/>
    <property type="match status" value="1"/>
</dbReference>
<gene>
    <name evidence="7" type="ORF">ACCI49_21420</name>
</gene>
<evidence type="ECO:0000256" key="2">
    <source>
        <dbReference type="ARBA" id="ARBA00022525"/>
    </source>
</evidence>
<feature type="coiled-coil region" evidence="5">
    <location>
        <begin position="1436"/>
        <end position="1526"/>
    </location>
</feature>
<dbReference type="Gene3D" id="2.180.10.10">
    <property type="entry name" value="RHS repeat-associated core"/>
    <property type="match status" value="3"/>
</dbReference>
<evidence type="ECO:0000313" key="7">
    <source>
        <dbReference type="EMBL" id="MFA0813457.1"/>
    </source>
</evidence>
<comment type="caution">
    <text evidence="7">The sequence shown here is derived from an EMBL/GenBank/DDBJ whole genome shotgun (WGS) entry which is preliminary data.</text>
</comment>
<dbReference type="InterPro" id="IPR050708">
    <property type="entry name" value="T6SS_VgrG/RHS"/>
</dbReference>
<name>A0ABV4P5C1_9GAMM</name>
<feature type="non-terminal residue" evidence="7">
    <location>
        <position position="2437"/>
    </location>
</feature>
<keyword evidence="4" id="KW-0843">Virulence</keyword>
<evidence type="ECO:0000256" key="1">
    <source>
        <dbReference type="ARBA" id="ARBA00004613"/>
    </source>
</evidence>
<dbReference type="InterPro" id="IPR006530">
    <property type="entry name" value="YD"/>
</dbReference>
<dbReference type="Proteomes" id="UP001569428">
    <property type="component" value="Unassembled WGS sequence"/>
</dbReference>
<organism evidence="7 8">
    <name type="scientific">Microbulbifer epialgicus</name>
    <dbReference type="NCBI Taxonomy" id="393907"/>
    <lineage>
        <taxon>Bacteria</taxon>
        <taxon>Pseudomonadati</taxon>
        <taxon>Pseudomonadota</taxon>
        <taxon>Gammaproteobacteria</taxon>
        <taxon>Cellvibrionales</taxon>
        <taxon>Microbulbiferaceae</taxon>
        <taxon>Microbulbifer</taxon>
    </lineage>
</organism>
<protein>
    <submittedName>
        <fullName evidence="7">RHS repeat-associated core domain-containing protein</fullName>
    </submittedName>
</protein>
<comment type="subcellular location">
    <subcellularLocation>
        <location evidence="1">Secreted</location>
    </subcellularLocation>
</comment>
<proteinExistence type="predicted"/>
<keyword evidence="2" id="KW-0964">Secreted</keyword>
<keyword evidence="5" id="KW-0175">Coiled coil</keyword>
<keyword evidence="3" id="KW-0677">Repeat</keyword>
<dbReference type="PANTHER" id="PTHR32305:SF15">
    <property type="entry name" value="PROTEIN RHSA-RELATED"/>
    <property type="match status" value="1"/>
</dbReference>
<evidence type="ECO:0000256" key="3">
    <source>
        <dbReference type="ARBA" id="ARBA00022737"/>
    </source>
</evidence>
<reference evidence="7 8" key="1">
    <citation type="submission" date="2024-08" db="EMBL/GenBank/DDBJ databases">
        <authorList>
            <person name="Ishaq N."/>
        </authorList>
    </citation>
    <scope>NUCLEOTIDE SEQUENCE [LARGE SCALE GENOMIC DNA]</scope>
    <source>
        <strain evidence="7 8">DSM 18651</strain>
    </source>
</reference>
<keyword evidence="8" id="KW-1185">Reference proteome</keyword>
<dbReference type="Pfam" id="PF03534">
    <property type="entry name" value="SpvB"/>
    <property type="match status" value="1"/>
</dbReference>
<dbReference type="Pfam" id="PF25023">
    <property type="entry name" value="TEN_YD-shell"/>
    <property type="match status" value="1"/>
</dbReference>
<evidence type="ECO:0000259" key="6">
    <source>
        <dbReference type="Pfam" id="PF25023"/>
    </source>
</evidence>
<dbReference type="InterPro" id="IPR003284">
    <property type="entry name" value="Sal_SpvB"/>
</dbReference>
<dbReference type="SUPFAM" id="SSF69318">
    <property type="entry name" value="Integrin alpha N-terminal domain"/>
    <property type="match status" value="1"/>
</dbReference>